<feature type="transmembrane region" description="Helical" evidence="1">
    <location>
        <begin position="167"/>
        <end position="186"/>
    </location>
</feature>
<keyword evidence="2" id="KW-0732">Signal</keyword>
<dbReference type="EMBL" id="MU001673">
    <property type="protein sequence ID" value="KAF2460295.1"/>
    <property type="molecule type" value="Genomic_DNA"/>
</dbReference>
<reference evidence="3" key="1">
    <citation type="journal article" date="2020" name="Stud. Mycol.">
        <title>101 Dothideomycetes genomes: a test case for predicting lifestyles and emergence of pathogens.</title>
        <authorList>
            <person name="Haridas S."/>
            <person name="Albert R."/>
            <person name="Binder M."/>
            <person name="Bloem J."/>
            <person name="Labutti K."/>
            <person name="Salamov A."/>
            <person name="Andreopoulos B."/>
            <person name="Baker S."/>
            <person name="Barry K."/>
            <person name="Bills G."/>
            <person name="Bluhm B."/>
            <person name="Cannon C."/>
            <person name="Castanera R."/>
            <person name="Culley D."/>
            <person name="Daum C."/>
            <person name="Ezra D."/>
            <person name="Gonzalez J."/>
            <person name="Henrissat B."/>
            <person name="Kuo A."/>
            <person name="Liang C."/>
            <person name="Lipzen A."/>
            <person name="Lutzoni F."/>
            <person name="Magnuson J."/>
            <person name="Mondo S."/>
            <person name="Nolan M."/>
            <person name="Ohm R."/>
            <person name="Pangilinan J."/>
            <person name="Park H.-J."/>
            <person name="Ramirez L."/>
            <person name="Alfaro M."/>
            <person name="Sun H."/>
            <person name="Tritt A."/>
            <person name="Yoshinaga Y."/>
            <person name="Zwiers L.-H."/>
            <person name="Turgeon B."/>
            <person name="Goodwin S."/>
            <person name="Spatafora J."/>
            <person name="Crous P."/>
            <person name="Grigoriev I."/>
        </authorList>
    </citation>
    <scope>NUCLEOTIDE SEQUENCE</scope>
    <source>
        <strain evidence="3">ATCC 16933</strain>
    </source>
</reference>
<keyword evidence="1" id="KW-0812">Transmembrane</keyword>
<keyword evidence="1" id="KW-1133">Transmembrane helix</keyword>
<dbReference type="AlphaFoldDB" id="A0A6A6P8M9"/>
<gene>
    <name evidence="3" type="ORF">BDY21DRAFT_369343</name>
</gene>
<organism evidence="3 4">
    <name type="scientific">Lineolata rhizophorae</name>
    <dbReference type="NCBI Taxonomy" id="578093"/>
    <lineage>
        <taxon>Eukaryota</taxon>
        <taxon>Fungi</taxon>
        <taxon>Dikarya</taxon>
        <taxon>Ascomycota</taxon>
        <taxon>Pezizomycotina</taxon>
        <taxon>Dothideomycetes</taxon>
        <taxon>Dothideomycetes incertae sedis</taxon>
        <taxon>Lineolatales</taxon>
        <taxon>Lineolataceae</taxon>
        <taxon>Lineolata</taxon>
    </lineage>
</organism>
<accession>A0A6A6P8M9</accession>
<evidence type="ECO:0000256" key="2">
    <source>
        <dbReference type="SAM" id="SignalP"/>
    </source>
</evidence>
<evidence type="ECO:0000313" key="3">
    <source>
        <dbReference type="EMBL" id="KAF2460295.1"/>
    </source>
</evidence>
<evidence type="ECO:0000313" key="4">
    <source>
        <dbReference type="Proteomes" id="UP000799766"/>
    </source>
</evidence>
<dbReference type="Proteomes" id="UP000799766">
    <property type="component" value="Unassembled WGS sequence"/>
</dbReference>
<sequence length="240" mass="26504">MRAFTRQRPFVPSTLFISTLAAALFCQSTTAFPVRTSSRECRCLAVSSDGDDVGMVTSDALDLRLQDACLDLLHFSTVGDDFQNDDDRKYSDILKGLLKGDGVPQPAPPDVLEAFAPHNIEGVSSVAREQELLVTGSGGSRMYCRPVQADYYRENVETSSIFCLESFIPIPIVLGVLALGLLYERFSESIRERRSRSPSNATDDSRSAVDEKVAVCSQYPVRKSTTNPYTYDKYDDGPVM</sequence>
<feature type="chain" id="PRO_5025582040" evidence="2">
    <location>
        <begin position="32"/>
        <end position="240"/>
    </location>
</feature>
<protein>
    <submittedName>
        <fullName evidence="3">Uncharacterized protein</fullName>
    </submittedName>
</protein>
<keyword evidence="1" id="KW-0472">Membrane</keyword>
<evidence type="ECO:0000256" key="1">
    <source>
        <dbReference type="SAM" id="Phobius"/>
    </source>
</evidence>
<proteinExistence type="predicted"/>
<feature type="signal peptide" evidence="2">
    <location>
        <begin position="1"/>
        <end position="31"/>
    </location>
</feature>
<keyword evidence="4" id="KW-1185">Reference proteome</keyword>
<name>A0A6A6P8M9_9PEZI</name>